<dbReference type="PANTHER" id="PTHR43790">
    <property type="entry name" value="CARBOHYDRATE TRANSPORT ATP-BINDING PROTEIN MG119-RELATED"/>
    <property type="match status" value="1"/>
</dbReference>
<name>A0ABX0CD50_9PSEU</name>
<dbReference type="Proteomes" id="UP000470404">
    <property type="component" value="Unassembled WGS sequence"/>
</dbReference>
<dbReference type="SMART" id="SM00382">
    <property type="entry name" value="AAA"/>
    <property type="match status" value="1"/>
</dbReference>
<dbReference type="CDD" id="cd03215">
    <property type="entry name" value="ABC_Carb_Monos_II"/>
    <property type="match status" value="1"/>
</dbReference>
<accession>A0ABX0CD50</accession>
<dbReference type="CDD" id="cd03216">
    <property type="entry name" value="ABC_Carb_Monos_I"/>
    <property type="match status" value="1"/>
</dbReference>
<dbReference type="InterPro" id="IPR050107">
    <property type="entry name" value="ABC_carbohydrate_import_ATPase"/>
</dbReference>
<keyword evidence="4 6" id="KW-0067">ATP-binding</keyword>
<dbReference type="RefSeq" id="WP_161269839.1">
    <property type="nucleotide sequence ID" value="NZ_JAAGNC010000223.1"/>
</dbReference>
<dbReference type="InterPro" id="IPR003593">
    <property type="entry name" value="AAA+_ATPase"/>
</dbReference>
<evidence type="ECO:0000259" key="5">
    <source>
        <dbReference type="PROSITE" id="PS50893"/>
    </source>
</evidence>
<evidence type="ECO:0000256" key="1">
    <source>
        <dbReference type="ARBA" id="ARBA00022448"/>
    </source>
</evidence>
<dbReference type="InterPro" id="IPR027417">
    <property type="entry name" value="P-loop_NTPase"/>
</dbReference>
<gene>
    <name evidence="6" type="ORF">G3I59_47185</name>
</gene>
<keyword evidence="2" id="KW-0677">Repeat</keyword>
<dbReference type="Pfam" id="PF00005">
    <property type="entry name" value="ABC_tran"/>
    <property type="match status" value="2"/>
</dbReference>
<comment type="caution">
    <text evidence="6">The sequence shown here is derived from an EMBL/GenBank/DDBJ whole genome shotgun (WGS) entry which is preliminary data.</text>
</comment>
<dbReference type="PANTHER" id="PTHR43790:SF9">
    <property type="entry name" value="GALACTOFURANOSE TRANSPORTER ATP-BINDING PROTEIN YTFR"/>
    <property type="match status" value="1"/>
</dbReference>
<dbReference type="Gene3D" id="3.40.50.300">
    <property type="entry name" value="P-loop containing nucleotide triphosphate hydrolases"/>
    <property type="match status" value="2"/>
</dbReference>
<feature type="domain" description="ABC transporter" evidence="5">
    <location>
        <begin position="278"/>
        <end position="526"/>
    </location>
</feature>
<dbReference type="PROSITE" id="PS50893">
    <property type="entry name" value="ABC_TRANSPORTER_2"/>
    <property type="match status" value="2"/>
</dbReference>
<proteinExistence type="predicted"/>
<evidence type="ECO:0000313" key="6">
    <source>
        <dbReference type="EMBL" id="NEC62981.1"/>
    </source>
</evidence>
<evidence type="ECO:0000313" key="7">
    <source>
        <dbReference type="Proteomes" id="UP000470404"/>
    </source>
</evidence>
<sequence>MNTRAQHGPGVAGPDAAAPETAFVARHLSKTYGQRLVLDDVTFAVRTGEIHALLGQNGSGKSTLIKILAGQVAPDARGRFPSGPSLSAGDRQHELPVSPSVSAALGFVFVHQDLGLVPTATVTETLGLGHFLTNRLGRLRWKEQTSLTKKVLEQYQIDAAPWALTRDLSEVDRAILAIVRGVSFLRRDHSAAKVLVLDEPTAFLPADVVHRVFRILRDLAGEGHAIVFVSHRLDEVFEVCDRASILRDGVLVGTRDLADTAKHELVHAILGRHLQPTRRSSDAHANRVAIEVSHLSGKRAKNVTLSAREGEVVGLTGLLGSGFEEIAYLGFGASRGTGTVTIGDREFAQHKLSPHRCIELGMGLLPADRRAASGVPAASAAENLTLVEVGQAKNRSRVRRTEREDAAAVMRDAGVRPPLAGMPFSAFSGGNQQKILFMKWMSMGPTVLWLHEPTNGVDVGAKESIHHLIVRAAESGCCVLIASTEYEDLADLCDRVLVFHDGRVTTELAGENLNHRQLLHVCMSAE</sequence>
<evidence type="ECO:0000256" key="4">
    <source>
        <dbReference type="ARBA" id="ARBA00022840"/>
    </source>
</evidence>
<keyword evidence="7" id="KW-1185">Reference proteome</keyword>
<reference evidence="6 7" key="1">
    <citation type="submission" date="2020-01" db="EMBL/GenBank/DDBJ databases">
        <title>Insect and environment-associated Actinomycetes.</title>
        <authorList>
            <person name="Currrie C."/>
            <person name="Chevrette M."/>
            <person name="Carlson C."/>
            <person name="Stubbendieck R."/>
            <person name="Wendt-Pienkowski E."/>
        </authorList>
    </citation>
    <scope>NUCLEOTIDE SEQUENCE [LARGE SCALE GENOMIC DNA]</scope>
    <source>
        <strain evidence="6 7">SID8386</strain>
    </source>
</reference>
<evidence type="ECO:0000256" key="2">
    <source>
        <dbReference type="ARBA" id="ARBA00022737"/>
    </source>
</evidence>
<protein>
    <submittedName>
        <fullName evidence="6">Sugar ABC transporter ATP-binding protein</fullName>
    </submittedName>
</protein>
<organism evidence="6 7">
    <name type="scientific">Amycolatopsis rubida</name>
    <dbReference type="NCBI Taxonomy" id="112413"/>
    <lineage>
        <taxon>Bacteria</taxon>
        <taxon>Bacillati</taxon>
        <taxon>Actinomycetota</taxon>
        <taxon>Actinomycetes</taxon>
        <taxon>Pseudonocardiales</taxon>
        <taxon>Pseudonocardiaceae</taxon>
        <taxon>Amycolatopsis</taxon>
    </lineage>
</organism>
<evidence type="ECO:0000256" key="3">
    <source>
        <dbReference type="ARBA" id="ARBA00022741"/>
    </source>
</evidence>
<dbReference type="EMBL" id="JAAGNC010000223">
    <property type="protein sequence ID" value="NEC62981.1"/>
    <property type="molecule type" value="Genomic_DNA"/>
</dbReference>
<feature type="domain" description="ABC transporter" evidence="5">
    <location>
        <begin position="23"/>
        <end position="273"/>
    </location>
</feature>
<dbReference type="InterPro" id="IPR003439">
    <property type="entry name" value="ABC_transporter-like_ATP-bd"/>
</dbReference>
<keyword evidence="1" id="KW-0813">Transport</keyword>
<keyword evidence="3" id="KW-0547">Nucleotide-binding</keyword>
<dbReference type="SUPFAM" id="SSF52540">
    <property type="entry name" value="P-loop containing nucleoside triphosphate hydrolases"/>
    <property type="match status" value="2"/>
</dbReference>
<dbReference type="GO" id="GO:0005524">
    <property type="term" value="F:ATP binding"/>
    <property type="evidence" value="ECO:0007669"/>
    <property type="project" value="UniProtKB-KW"/>
</dbReference>